<evidence type="ECO:0000256" key="3">
    <source>
        <dbReference type="ARBA" id="ARBA00022677"/>
    </source>
</evidence>
<dbReference type="InterPro" id="IPR004279">
    <property type="entry name" value="Perilipin"/>
</dbReference>
<evidence type="ECO:0000256" key="4">
    <source>
        <dbReference type="PIRNR" id="PIRNR036881"/>
    </source>
</evidence>
<dbReference type="GO" id="GO:0010890">
    <property type="term" value="P:positive regulation of triglyceride storage"/>
    <property type="evidence" value="ECO:0007669"/>
    <property type="project" value="TreeGrafter"/>
</dbReference>
<evidence type="ECO:0000313" key="6">
    <source>
        <dbReference type="EMBL" id="KAK3601188.1"/>
    </source>
</evidence>
<evidence type="ECO:0000313" key="7">
    <source>
        <dbReference type="Proteomes" id="UP001195483"/>
    </source>
</evidence>
<dbReference type="AlphaFoldDB" id="A0AAE0T0C4"/>
<organism evidence="6 7">
    <name type="scientific">Potamilus streckersoni</name>
    <dbReference type="NCBI Taxonomy" id="2493646"/>
    <lineage>
        <taxon>Eukaryota</taxon>
        <taxon>Metazoa</taxon>
        <taxon>Spiralia</taxon>
        <taxon>Lophotrochozoa</taxon>
        <taxon>Mollusca</taxon>
        <taxon>Bivalvia</taxon>
        <taxon>Autobranchia</taxon>
        <taxon>Heteroconchia</taxon>
        <taxon>Palaeoheterodonta</taxon>
        <taxon>Unionida</taxon>
        <taxon>Unionoidea</taxon>
        <taxon>Unionidae</taxon>
        <taxon>Ambleminae</taxon>
        <taxon>Lampsilini</taxon>
        <taxon>Potamilus</taxon>
    </lineage>
</organism>
<dbReference type="Pfam" id="PF03036">
    <property type="entry name" value="Perilipin"/>
    <property type="match status" value="1"/>
</dbReference>
<dbReference type="GO" id="GO:0005829">
    <property type="term" value="C:cytosol"/>
    <property type="evidence" value="ECO:0007669"/>
    <property type="project" value="TreeGrafter"/>
</dbReference>
<dbReference type="EMBL" id="JAEAOA010000328">
    <property type="protein sequence ID" value="KAK3601188.1"/>
    <property type="molecule type" value="Genomic_DNA"/>
</dbReference>
<sequence>MLELTQSLLRETHMYRQAVMMEQERMNQDQFFSRLGNLPVVTSAWVQACDLYMKTKDRNAIFRTTCNLAEGGVKKLAETTKPLVDKYQPQLNLVNSFACQQLAKLEENYPVITKPTSQVLDEGKKVCETVLKPVTDRVNAVRETYSKGKEQVCKVTQLGTNTVTTIKDFGVAQVSRSMETPCGKFVMEKVNHALDFSEQCVEKYLPDSEEDGEDEEEDDNQKERSSENPLTKVASLSTKVRHRMYKRAMKDFKGLQMRSQETLSKLNFTVNLIQYAKANMESTKGKISETYDQVQEKLGNVWEQINREESDGEEHAPQTLEGQTVAVARRLTKVLKTNVAKVTGYLPESMQPAALKDMLNQAKQFSSDLYKSFKNASSFGDIPSWVLQQTKEKLNYLQETLSYLSDMLAQSSLNWMVPSGWSGKQEAIEMESLELNSGRTEGQGRCSRFYL</sequence>
<evidence type="ECO:0000256" key="5">
    <source>
        <dbReference type="SAM" id="MobiDB-lite"/>
    </source>
</evidence>
<proteinExistence type="inferred from homology"/>
<comment type="similarity">
    <text evidence="2 4">Belongs to the perilipin family.</text>
</comment>
<dbReference type="GO" id="GO:0005811">
    <property type="term" value="C:lipid droplet"/>
    <property type="evidence" value="ECO:0007669"/>
    <property type="project" value="UniProtKB-SubCell"/>
</dbReference>
<dbReference type="GO" id="GO:0019915">
    <property type="term" value="P:lipid storage"/>
    <property type="evidence" value="ECO:0007669"/>
    <property type="project" value="TreeGrafter"/>
</dbReference>
<dbReference type="Gene3D" id="1.20.120.340">
    <property type="entry name" value="Flagellar protein FliS"/>
    <property type="match status" value="2"/>
</dbReference>
<dbReference type="Proteomes" id="UP001195483">
    <property type="component" value="Unassembled WGS sequence"/>
</dbReference>
<feature type="region of interest" description="Disordered" evidence="5">
    <location>
        <begin position="206"/>
        <end position="231"/>
    </location>
</feature>
<reference evidence="6" key="3">
    <citation type="submission" date="2023-05" db="EMBL/GenBank/DDBJ databases">
        <authorList>
            <person name="Smith C.H."/>
        </authorList>
    </citation>
    <scope>NUCLEOTIDE SEQUENCE</scope>
    <source>
        <strain evidence="6">CHS0354</strain>
        <tissue evidence="6">Mantle</tissue>
    </source>
</reference>
<protein>
    <recommendedName>
        <fullName evidence="8">Perilipin</fullName>
    </recommendedName>
</protein>
<reference evidence="6" key="2">
    <citation type="journal article" date="2021" name="Genome Biol. Evol.">
        <title>Developing a high-quality reference genome for a parasitic bivalve with doubly uniparental inheritance (Bivalvia: Unionida).</title>
        <authorList>
            <person name="Smith C.H."/>
        </authorList>
    </citation>
    <scope>NUCLEOTIDE SEQUENCE</scope>
    <source>
        <strain evidence="6">CHS0354</strain>
        <tissue evidence="6">Mantle</tissue>
    </source>
</reference>
<gene>
    <name evidence="6" type="ORF">CHS0354_004389</name>
</gene>
<comment type="caution">
    <text evidence="6">The sequence shown here is derived from an EMBL/GenBank/DDBJ whole genome shotgun (WGS) entry which is preliminary data.</text>
</comment>
<keyword evidence="7" id="KW-1185">Reference proteome</keyword>
<comment type="subcellular location">
    <subcellularLocation>
        <location evidence="1">Lipid droplet</location>
    </subcellularLocation>
</comment>
<dbReference type="PIRSF" id="PIRSF036881">
    <property type="entry name" value="PAT"/>
    <property type="match status" value="1"/>
</dbReference>
<evidence type="ECO:0008006" key="8">
    <source>
        <dbReference type="Google" id="ProtNLM"/>
    </source>
</evidence>
<evidence type="ECO:0000256" key="2">
    <source>
        <dbReference type="ARBA" id="ARBA00006311"/>
    </source>
</evidence>
<dbReference type="PANTHER" id="PTHR14024">
    <property type="entry name" value="PERILIPIN"/>
    <property type="match status" value="1"/>
</dbReference>
<keyword evidence="3" id="KW-0551">Lipid droplet</keyword>
<dbReference type="PANTHER" id="PTHR14024:SF49">
    <property type="entry name" value="LIPID STORAGE DROPLETS SURFACE-BINDING PROTEIN 1"/>
    <property type="match status" value="1"/>
</dbReference>
<name>A0AAE0T0C4_9BIVA</name>
<feature type="compositionally biased region" description="Acidic residues" evidence="5">
    <location>
        <begin position="207"/>
        <end position="220"/>
    </location>
</feature>
<reference evidence="6" key="1">
    <citation type="journal article" date="2021" name="Genome Biol. Evol.">
        <title>A High-Quality Reference Genome for a Parasitic Bivalve with Doubly Uniparental Inheritance (Bivalvia: Unionida).</title>
        <authorList>
            <person name="Smith C.H."/>
        </authorList>
    </citation>
    <scope>NUCLEOTIDE SEQUENCE</scope>
    <source>
        <strain evidence="6">CHS0354</strain>
    </source>
</reference>
<accession>A0AAE0T0C4</accession>
<dbReference type="SUPFAM" id="SSF109775">
    <property type="entry name" value="Mannose-6-phosphate receptor binding protein 1 (Tip47), C-terminal domain"/>
    <property type="match status" value="1"/>
</dbReference>
<evidence type="ECO:0000256" key="1">
    <source>
        <dbReference type="ARBA" id="ARBA00004502"/>
    </source>
</evidence>